<dbReference type="Pfam" id="PF07510">
    <property type="entry name" value="GmrSD_C"/>
    <property type="match status" value="1"/>
</dbReference>
<name>A0A5J4QG61_9ZZZZ</name>
<dbReference type="InterPro" id="IPR011089">
    <property type="entry name" value="GmrSD_C"/>
</dbReference>
<feature type="domain" description="GmrSD restriction endonucleases C-terminal" evidence="1">
    <location>
        <begin position="40"/>
        <end position="174"/>
    </location>
</feature>
<comment type="caution">
    <text evidence="2">The sequence shown here is derived from an EMBL/GenBank/DDBJ whole genome shotgun (WGS) entry which is preliminary data.</text>
</comment>
<dbReference type="EMBL" id="SNRY01003550">
    <property type="protein sequence ID" value="KAA6320565.1"/>
    <property type="molecule type" value="Genomic_DNA"/>
</dbReference>
<evidence type="ECO:0000259" key="1">
    <source>
        <dbReference type="Pfam" id="PF07510"/>
    </source>
</evidence>
<gene>
    <name evidence="2" type="ORF">EZS27_029675</name>
</gene>
<dbReference type="AlphaFoldDB" id="A0A5J4QG61"/>
<dbReference type="PANTHER" id="PTHR35149:SF2">
    <property type="entry name" value="DUF262 DOMAIN-CONTAINING PROTEIN"/>
    <property type="match status" value="1"/>
</dbReference>
<proteinExistence type="predicted"/>
<evidence type="ECO:0000313" key="2">
    <source>
        <dbReference type="EMBL" id="KAA6320565.1"/>
    </source>
</evidence>
<accession>A0A5J4QG61</accession>
<organism evidence="2">
    <name type="scientific">termite gut metagenome</name>
    <dbReference type="NCBI Taxonomy" id="433724"/>
    <lineage>
        <taxon>unclassified sequences</taxon>
        <taxon>metagenomes</taxon>
        <taxon>organismal metagenomes</taxon>
    </lineage>
</organism>
<dbReference type="PANTHER" id="PTHR35149">
    <property type="entry name" value="SLL5132 PROTEIN"/>
    <property type="match status" value="1"/>
</dbReference>
<feature type="non-terminal residue" evidence="2">
    <location>
        <position position="1"/>
    </location>
</feature>
<reference evidence="2" key="1">
    <citation type="submission" date="2019-03" db="EMBL/GenBank/DDBJ databases">
        <title>Single cell metagenomics reveals metabolic interactions within the superorganism composed of flagellate Streblomastix strix and complex community of Bacteroidetes bacteria on its surface.</title>
        <authorList>
            <person name="Treitli S.C."/>
            <person name="Kolisko M."/>
            <person name="Husnik F."/>
            <person name="Keeling P."/>
            <person name="Hampl V."/>
        </authorList>
    </citation>
    <scope>NUCLEOTIDE SEQUENCE</scope>
    <source>
        <strain evidence="2">STM</strain>
    </source>
</reference>
<protein>
    <recommendedName>
        <fullName evidence="1">GmrSD restriction endonucleases C-terminal domain-containing protein</fullName>
    </recommendedName>
</protein>
<sequence>RYNIIGGLNPNEQEDIYNSVALKISQQKQFDVRDFQPVYVSDAQFETDFSLKQFKNTSRNHRLVKYILSKTEKYKYHNEIDLDSELYTIEHILPESADENWGDFNQDEINRSVYRIGNLTLLEKALNRDADIRSFPEKKTFYQQSNCNVTKNITIYYDTWNEDRITSRQANLAKDAKSIWKIQELNQ</sequence>